<dbReference type="InterPro" id="IPR031316">
    <property type="entry name" value="FlgM_C"/>
</dbReference>
<sequence length="95" mass="9637">MKVNSTSSNPLLNGVTGGTRSETASHAASGSAASGRTAVDLSPAARHLAALNGSGDDIQAERVQKIRDALASGELKIDPSRIADGLLASVRDLLK</sequence>
<keyword evidence="12" id="KW-0966">Cell projection</keyword>
<evidence type="ECO:0000256" key="3">
    <source>
        <dbReference type="ARBA" id="ARBA00022491"/>
    </source>
</evidence>
<gene>
    <name evidence="12" type="primary">flgM</name>
    <name evidence="11" type="ORF">ABRY99_10020</name>
    <name evidence="13" type="ORF">ABRZ07_10335</name>
    <name evidence="12" type="ORF">ABRZ09_13545</name>
</gene>
<dbReference type="AlphaFoldDB" id="A0AB39D867"/>
<dbReference type="RefSeq" id="WP_368643122.1">
    <property type="nucleotide sequence ID" value="NZ_CP158252.1"/>
</dbReference>
<feature type="compositionally biased region" description="Polar residues" evidence="9">
    <location>
        <begin position="1"/>
        <end position="11"/>
    </location>
</feature>
<dbReference type="EMBL" id="CP158267">
    <property type="protein sequence ID" value="XDJ79291.1"/>
    <property type="molecule type" value="Genomic_DNA"/>
</dbReference>
<accession>A0AB39D867</accession>
<dbReference type="GO" id="GO:0044781">
    <property type="term" value="P:bacterial-type flagellum organization"/>
    <property type="evidence" value="ECO:0007669"/>
    <property type="project" value="UniProtKB-KW"/>
</dbReference>
<keyword evidence="6" id="KW-0804">Transcription</keyword>
<dbReference type="InterPro" id="IPR035890">
    <property type="entry name" value="Anti-sigma-28_factor_FlgM_sf"/>
</dbReference>
<dbReference type="GO" id="GO:0045892">
    <property type="term" value="P:negative regulation of DNA-templated transcription"/>
    <property type="evidence" value="ECO:0007669"/>
    <property type="project" value="InterPro"/>
</dbReference>
<evidence type="ECO:0000259" key="10">
    <source>
        <dbReference type="Pfam" id="PF04316"/>
    </source>
</evidence>
<keyword evidence="5" id="KW-0805">Transcription regulation</keyword>
<keyword evidence="12" id="KW-0969">Cilium</keyword>
<evidence type="ECO:0000256" key="2">
    <source>
        <dbReference type="ARBA" id="ARBA00017823"/>
    </source>
</evidence>
<keyword evidence="12" id="KW-0282">Flagellum</keyword>
<evidence type="ECO:0000256" key="5">
    <source>
        <dbReference type="ARBA" id="ARBA00023015"/>
    </source>
</evidence>
<keyword evidence="3" id="KW-0678">Repressor</keyword>
<feature type="domain" description="Anti-sigma-28 factor FlgM C-terminal" evidence="10">
    <location>
        <begin position="39"/>
        <end position="87"/>
    </location>
</feature>
<feature type="compositionally biased region" description="Low complexity" evidence="9">
    <location>
        <begin position="21"/>
        <end position="34"/>
    </location>
</feature>
<evidence type="ECO:0000313" key="11">
    <source>
        <dbReference type="EMBL" id="XDJ41285.1"/>
    </source>
</evidence>
<evidence type="ECO:0000313" key="13">
    <source>
        <dbReference type="EMBL" id="XDJ79291.1"/>
    </source>
</evidence>
<evidence type="ECO:0000256" key="7">
    <source>
        <dbReference type="ARBA" id="ARBA00024739"/>
    </source>
</evidence>
<dbReference type="NCBIfam" id="TIGR03824">
    <property type="entry name" value="FlgM_jcvi"/>
    <property type="match status" value="1"/>
</dbReference>
<comment type="function">
    <text evidence="7">Responsible for the coupling of flagellin expression to flagellar assembly by preventing expression of the flagellin genes when a component of the middle class of proteins is defective. It negatively regulates flagellar genes by inhibiting the activity of FliA by directly binding to FliA.</text>
</comment>
<evidence type="ECO:0000256" key="4">
    <source>
        <dbReference type="ARBA" id="ARBA00022795"/>
    </source>
</evidence>
<dbReference type="EMBL" id="CP158255">
    <property type="protein sequence ID" value="XDJ50208.1"/>
    <property type="molecule type" value="Genomic_DNA"/>
</dbReference>
<proteinExistence type="inferred from homology"/>
<evidence type="ECO:0000256" key="1">
    <source>
        <dbReference type="ARBA" id="ARBA00005322"/>
    </source>
</evidence>
<evidence type="ECO:0000256" key="8">
    <source>
        <dbReference type="ARBA" id="ARBA00030117"/>
    </source>
</evidence>
<dbReference type="SUPFAM" id="SSF101498">
    <property type="entry name" value="Anti-sigma factor FlgM"/>
    <property type="match status" value="1"/>
</dbReference>
<feature type="region of interest" description="Disordered" evidence="9">
    <location>
        <begin position="1"/>
        <end position="38"/>
    </location>
</feature>
<dbReference type="InterPro" id="IPR007412">
    <property type="entry name" value="FlgM"/>
</dbReference>
<reference evidence="12" key="1">
    <citation type="submission" date="2024-05" db="EMBL/GenBank/DDBJ databases">
        <authorList>
            <person name="Luo Y.-C."/>
            <person name="Nicholds J."/>
            <person name="Mortimer T."/>
            <person name="Maboni G."/>
        </authorList>
    </citation>
    <scope>NUCLEOTIDE SEQUENCE</scope>
    <source>
        <strain evidence="13">141555</strain>
        <strain evidence="12">151108</strain>
        <strain evidence="11">153920</strain>
    </source>
</reference>
<evidence type="ECO:0000256" key="9">
    <source>
        <dbReference type="SAM" id="MobiDB-lite"/>
    </source>
</evidence>
<dbReference type="EMBL" id="CP158252">
    <property type="protein sequence ID" value="XDJ41285.1"/>
    <property type="molecule type" value="Genomic_DNA"/>
</dbReference>
<organism evidence="12">
    <name type="scientific">Castellaniella ginsengisoli</name>
    <dbReference type="NCBI Taxonomy" id="546114"/>
    <lineage>
        <taxon>Bacteria</taxon>
        <taxon>Pseudomonadati</taxon>
        <taxon>Pseudomonadota</taxon>
        <taxon>Betaproteobacteria</taxon>
        <taxon>Burkholderiales</taxon>
        <taxon>Alcaligenaceae</taxon>
        <taxon>Castellaniella</taxon>
    </lineage>
</organism>
<comment type="similarity">
    <text evidence="1">Belongs to the FlgM family.</text>
</comment>
<name>A0AB39D867_9BURK</name>
<keyword evidence="4" id="KW-1005">Bacterial flagellum biogenesis</keyword>
<protein>
    <recommendedName>
        <fullName evidence="2">Negative regulator of flagellin synthesis</fullName>
    </recommendedName>
    <alternativeName>
        <fullName evidence="8">Anti-sigma-28 factor</fullName>
    </alternativeName>
</protein>
<evidence type="ECO:0000313" key="12">
    <source>
        <dbReference type="EMBL" id="XDJ50208.1"/>
    </source>
</evidence>
<dbReference type="Pfam" id="PF04316">
    <property type="entry name" value="FlgM"/>
    <property type="match status" value="1"/>
</dbReference>
<evidence type="ECO:0000256" key="6">
    <source>
        <dbReference type="ARBA" id="ARBA00023163"/>
    </source>
</evidence>